<name>A0A2S9Q2P3_9ACTN</name>
<accession>A0A2S9Q2P3</accession>
<evidence type="ECO:0000313" key="2">
    <source>
        <dbReference type="Proteomes" id="UP000239322"/>
    </source>
</evidence>
<dbReference type="OrthoDB" id="3672045at2"/>
<protein>
    <submittedName>
        <fullName evidence="1">Uncharacterized protein</fullName>
    </submittedName>
</protein>
<dbReference type="RefSeq" id="WP_105867012.1">
    <property type="nucleotide sequence ID" value="NZ_PVLV01000020.1"/>
</dbReference>
<comment type="caution">
    <text evidence="1">The sequence shown here is derived from an EMBL/GenBank/DDBJ whole genome shotgun (WGS) entry which is preliminary data.</text>
</comment>
<dbReference type="EMBL" id="PVLV01000020">
    <property type="protein sequence ID" value="PRH80883.1"/>
    <property type="molecule type" value="Genomic_DNA"/>
</dbReference>
<reference evidence="1 2" key="1">
    <citation type="submission" date="2018-03" db="EMBL/GenBank/DDBJ databases">
        <title>Novel Streptomyces sp. from soil.</title>
        <authorList>
            <person name="Tan G.Y.A."/>
            <person name="Lee Z.Y."/>
        </authorList>
    </citation>
    <scope>NUCLEOTIDE SEQUENCE [LARGE SCALE GENOMIC DNA]</scope>
    <source>
        <strain evidence="1 2">ST5x</strain>
    </source>
</reference>
<dbReference type="Proteomes" id="UP000239322">
    <property type="component" value="Unassembled WGS sequence"/>
</dbReference>
<proteinExistence type="predicted"/>
<sequence>MATIPTDLLDRIRLMERQIRELMGSANSSPALNTIDSGEVVIGDGGRLRVRTAGGDDLLYLGRVEPDRDANTPQQGLVVRRDDGSIALSVWTDSPDLLPVQPVRIFDRFGNVVVSDDTVHRGLARPYLPYPTPEPVDAARWESTGATTWTTLYRGPGIAQHPRLHARVAVDGPAGAEVRVLVDGDPIGPTGGPGAGLVFTEPLSAAFGADVVFEIQAKVATAGDTVRCRPLGLYGVQS</sequence>
<keyword evidence="2" id="KW-1185">Reference proteome</keyword>
<organism evidence="1 2">
    <name type="scientific">Streptomyces solincola</name>
    <dbReference type="NCBI Taxonomy" id="2100817"/>
    <lineage>
        <taxon>Bacteria</taxon>
        <taxon>Bacillati</taxon>
        <taxon>Actinomycetota</taxon>
        <taxon>Actinomycetes</taxon>
        <taxon>Kitasatosporales</taxon>
        <taxon>Streptomycetaceae</taxon>
        <taxon>Streptomyces</taxon>
    </lineage>
</organism>
<gene>
    <name evidence="1" type="ORF">C6N75_01520</name>
</gene>
<dbReference type="AlphaFoldDB" id="A0A2S9Q2P3"/>
<evidence type="ECO:0000313" key="1">
    <source>
        <dbReference type="EMBL" id="PRH80883.1"/>
    </source>
</evidence>